<dbReference type="NCBIfam" id="TIGR03298">
    <property type="entry name" value="argP"/>
    <property type="match status" value="1"/>
</dbReference>
<keyword evidence="2" id="KW-0805">Transcription regulation</keyword>
<dbReference type="Gene3D" id="3.40.190.290">
    <property type="match status" value="1"/>
</dbReference>
<organism evidence="6 7">
    <name type="scientific">Desulfuromusa kysingii</name>
    <dbReference type="NCBI Taxonomy" id="37625"/>
    <lineage>
        <taxon>Bacteria</taxon>
        <taxon>Pseudomonadati</taxon>
        <taxon>Thermodesulfobacteriota</taxon>
        <taxon>Desulfuromonadia</taxon>
        <taxon>Desulfuromonadales</taxon>
        <taxon>Geopsychrobacteraceae</taxon>
        <taxon>Desulfuromusa</taxon>
    </lineage>
</organism>
<evidence type="ECO:0000313" key="7">
    <source>
        <dbReference type="Proteomes" id="UP000199409"/>
    </source>
</evidence>
<dbReference type="Gene3D" id="1.10.10.10">
    <property type="entry name" value="Winged helix-like DNA-binding domain superfamily/Winged helix DNA-binding domain"/>
    <property type="match status" value="1"/>
</dbReference>
<reference evidence="6 7" key="1">
    <citation type="submission" date="2016-10" db="EMBL/GenBank/DDBJ databases">
        <authorList>
            <person name="de Groot N.N."/>
        </authorList>
    </citation>
    <scope>NUCLEOTIDE SEQUENCE [LARGE SCALE GENOMIC DNA]</scope>
    <source>
        <strain evidence="6 7">DSM 7343</strain>
    </source>
</reference>
<gene>
    <name evidence="6" type="ORF">SAMN05660420_02943</name>
</gene>
<evidence type="ECO:0000256" key="2">
    <source>
        <dbReference type="ARBA" id="ARBA00023015"/>
    </source>
</evidence>
<dbReference type="AlphaFoldDB" id="A0A1H4DGR0"/>
<comment type="similarity">
    <text evidence="1">Belongs to the LysR transcriptional regulatory family.</text>
</comment>
<dbReference type="SUPFAM" id="SSF46785">
    <property type="entry name" value="Winged helix' DNA-binding domain"/>
    <property type="match status" value="1"/>
</dbReference>
<evidence type="ECO:0000256" key="3">
    <source>
        <dbReference type="ARBA" id="ARBA00023125"/>
    </source>
</evidence>
<evidence type="ECO:0000259" key="5">
    <source>
        <dbReference type="PROSITE" id="PS50931"/>
    </source>
</evidence>
<evidence type="ECO:0000256" key="1">
    <source>
        <dbReference type="ARBA" id="ARBA00009437"/>
    </source>
</evidence>
<dbReference type="OrthoDB" id="3252676at2"/>
<dbReference type="PROSITE" id="PS50931">
    <property type="entry name" value="HTH_LYSR"/>
    <property type="match status" value="1"/>
</dbReference>
<dbReference type="PRINTS" id="PR00039">
    <property type="entry name" value="HTHLYSR"/>
</dbReference>
<dbReference type="RefSeq" id="WP_092350185.1">
    <property type="nucleotide sequence ID" value="NZ_FNQN01000010.1"/>
</dbReference>
<protein>
    <submittedName>
        <fullName evidence="6">LysR family transcriptional regulator, chromosome initiation inhibitor</fullName>
    </submittedName>
</protein>
<keyword evidence="4" id="KW-0804">Transcription</keyword>
<dbReference type="Proteomes" id="UP000199409">
    <property type="component" value="Unassembled WGS sequence"/>
</dbReference>
<dbReference type="NCBIfam" id="NF009888">
    <property type="entry name" value="PRK13348.1"/>
    <property type="match status" value="1"/>
</dbReference>
<feature type="domain" description="HTH lysR-type" evidence="5">
    <location>
        <begin position="2"/>
        <end position="58"/>
    </location>
</feature>
<dbReference type="GO" id="GO:0003677">
    <property type="term" value="F:DNA binding"/>
    <property type="evidence" value="ECO:0007669"/>
    <property type="project" value="UniProtKB-KW"/>
</dbReference>
<dbReference type="NCBIfam" id="NF002964">
    <property type="entry name" value="PRK03635.1"/>
    <property type="match status" value="1"/>
</dbReference>
<dbReference type="InterPro" id="IPR017685">
    <property type="entry name" value="ArgP"/>
</dbReference>
<evidence type="ECO:0000256" key="4">
    <source>
        <dbReference type="ARBA" id="ARBA00023163"/>
    </source>
</evidence>
<evidence type="ECO:0000313" key="6">
    <source>
        <dbReference type="EMBL" id="SEA71738.1"/>
    </source>
</evidence>
<dbReference type="GO" id="GO:0003700">
    <property type="term" value="F:DNA-binding transcription factor activity"/>
    <property type="evidence" value="ECO:0007669"/>
    <property type="project" value="InterPro"/>
</dbReference>
<sequence length="296" mass="32835">MLDYKHLEALANVVAEGGFERAAQALFLTQSAVSQRIRQLEESCGQILISRTTPPTPTAAGTALIKHYQQVKLLEAGLSSELTTAPEANMTTLAIGVNADSLAYWFIPAISPVLARKGLLIDLRVDDQEQTHKFLRKGEVIGCVSTEASPIQGCRVEKLGTITYRLLATPDFINHWFADGFSLDASRQAPAVLFNRKDRLHQQFYQQYFGRSPEVFPTHYVPAPEQFFEVIAAGHCHGMVPDWQSAAGLASGQLQELAPGTTMRMSLYWHCWNLAAQPLQDFSQQLLINASQYLDD</sequence>
<dbReference type="InterPro" id="IPR005119">
    <property type="entry name" value="LysR_subst-bd"/>
</dbReference>
<dbReference type="PANTHER" id="PTHR30579">
    <property type="entry name" value="TRANSCRIPTIONAL REGULATOR"/>
    <property type="match status" value="1"/>
</dbReference>
<dbReference type="STRING" id="37625.SAMN05660420_02943"/>
<dbReference type="Pfam" id="PF00126">
    <property type="entry name" value="HTH_1"/>
    <property type="match status" value="1"/>
</dbReference>
<dbReference type="Pfam" id="PF03466">
    <property type="entry name" value="LysR_substrate"/>
    <property type="match status" value="1"/>
</dbReference>
<proteinExistence type="inferred from homology"/>
<accession>A0A1H4DGR0</accession>
<dbReference type="InterPro" id="IPR000847">
    <property type="entry name" value="LysR_HTH_N"/>
</dbReference>
<keyword evidence="7" id="KW-1185">Reference proteome</keyword>
<name>A0A1H4DGR0_9BACT</name>
<dbReference type="InterPro" id="IPR050176">
    <property type="entry name" value="LTTR"/>
</dbReference>
<dbReference type="InterPro" id="IPR036388">
    <property type="entry name" value="WH-like_DNA-bd_sf"/>
</dbReference>
<dbReference type="PANTHER" id="PTHR30579:SF2">
    <property type="entry name" value="HTH-TYPE TRANSCRIPTIONAL REGULATOR ARGP"/>
    <property type="match status" value="1"/>
</dbReference>
<dbReference type="EMBL" id="FNQN01000010">
    <property type="protein sequence ID" value="SEA71738.1"/>
    <property type="molecule type" value="Genomic_DNA"/>
</dbReference>
<keyword evidence="3" id="KW-0238">DNA-binding</keyword>
<dbReference type="SUPFAM" id="SSF53850">
    <property type="entry name" value="Periplasmic binding protein-like II"/>
    <property type="match status" value="1"/>
</dbReference>
<dbReference type="InterPro" id="IPR036390">
    <property type="entry name" value="WH_DNA-bd_sf"/>
</dbReference>